<dbReference type="Pfam" id="PF05958">
    <property type="entry name" value="tRNA_U5-meth_tr"/>
    <property type="match status" value="1"/>
</dbReference>
<dbReference type="Proteomes" id="UP000295578">
    <property type="component" value="Unassembled WGS sequence"/>
</dbReference>
<dbReference type="PANTHER" id="PTHR11061">
    <property type="entry name" value="RNA M5U METHYLTRANSFERASE"/>
    <property type="match status" value="1"/>
</dbReference>
<sequence>MTELEPDVLELEVGNVANGGFCVARHEGRVVFVRHALPGERVRARVTDRTKNFLRADAEEIIEASPDRVPPPCPFAGPGRCGGCDWQHAAPPAQRALKAAVVEEQLQRLAGITRTVTVEEVPYPADAEVAPPPGLGWRTRVQFSVSSGAVGLRRHRSHDIEPVDECLIAHPGVELMGIERKRWPGATGVEGIVSATTGDRLVVLRGRDRRKIKVPRLDVPVRLVRGKPEPGAGLPYVREEVSGRLYQVSGSGFWQVHPGAAQLLADAVLDALEPKPGDIALDLYCGVGLFAGVLADRIGSDGLVVGIESDGQAVRDARFNLRDLPNVSIERGSVEEVVPDLEFGRASSSSRTQNKRGTGHHGGARVRRADVVVLDPPRTGAGRDVVEHITRVAGRKIAYVSCDPATLARDLSYFSERGWTLETIRAFDAFPMTQHVECLATLVRG</sequence>
<feature type="region of interest" description="Disordered" evidence="6">
    <location>
        <begin position="344"/>
        <end position="364"/>
    </location>
</feature>
<dbReference type="SUPFAM" id="SSF50249">
    <property type="entry name" value="Nucleic acid-binding proteins"/>
    <property type="match status" value="1"/>
</dbReference>
<accession>A0A4R5B9A1</accession>
<dbReference type="SUPFAM" id="SSF53335">
    <property type="entry name" value="S-adenosyl-L-methionine-dependent methyltransferases"/>
    <property type="match status" value="1"/>
</dbReference>
<evidence type="ECO:0000313" key="8">
    <source>
        <dbReference type="EMBL" id="TDD81619.1"/>
    </source>
</evidence>
<evidence type="ECO:0000313" key="9">
    <source>
        <dbReference type="Proteomes" id="UP000295578"/>
    </source>
</evidence>
<name>A0A4R5B9A1_9ACTN</name>
<evidence type="ECO:0000256" key="4">
    <source>
        <dbReference type="PROSITE-ProRule" id="PRU01024"/>
    </source>
</evidence>
<keyword evidence="9" id="KW-1185">Reference proteome</keyword>
<feature type="binding site" evidence="4">
    <location>
        <position position="284"/>
    </location>
    <ligand>
        <name>S-adenosyl-L-methionine</name>
        <dbReference type="ChEBI" id="CHEBI:59789"/>
    </ligand>
</feature>
<feature type="active site" description="Nucleophile" evidence="4">
    <location>
        <position position="402"/>
    </location>
</feature>
<dbReference type="InterPro" id="IPR030390">
    <property type="entry name" value="MeTrfase_TrmA_AS"/>
</dbReference>
<evidence type="ECO:0000256" key="6">
    <source>
        <dbReference type="SAM" id="MobiDB-lite"/>
    </source>
</evidence>
<feature type="binding site" evidence="4">
    <location>
        <position position="375"/>
    </location>
    <ligand>
        <name>S-adenosyl-L-methionine</name>
        <dbReference type="ChEBI" id="CHEBI:59789"/>
    </ligand>
</feature>
<dbReference type="InterPro" id="IPR002792">
    <property type="entry name" value="TRAM_dom"/>
</dbReference>
<dbReference type="PROSITE" id="PS51687">
    <property type="entry name" value="SAM_MT_RNA_M5U"/>
    <property type="match status" value="1"/>
</dbReference>
<dbReference type="PANTHER" id="PTHR11061:SF30">
    <property type="entry name" value="TRNA (URACIL(54)-C(5))-METHYLTRANSFERASE"/>
    <property type="match status" value="1"/>
</dbReference>
<dbReference type="PROSITE" id="PS01231">
    <property type="entry name" value="TRMA_2"/>
    <property type="match status" value="1"/>
</dbReference>
<feature type="compositionally biased region" description="Basic residues" evidence="6">
    <location>
        <begin position="353"/>
        <end position="364"/>
    </location>
</feature>
<dbReference type="PROSITE" id="PS50926">
    <property type="entry name" value="TRAM"/>
    <property type="match status" value="1"/>
</dbReference>
<dbReference type="InterPro" id="IPR030391">
    <property type="entry name" value="MeTrfase_TrmA_CS"/>
</dbReference>
<proteinExistence type="inferred from homology"/>
<dbReference type="InterPro" id="IPR010280">
    <property type="entry name" value="U5_MeTrfase_fam"/>
</dbReference>
<evidence type="ECO:0000256" key="5">
    <source>
        <dbReference type="PROSITE-ProRule" id="PRU10015"/>
    </source>
</evidence>
<evidence type="ECO:0000256" key="2">
    <source>
        <dbReference type="ARBA" id="ARBA00022679"/>
    </source>
</evidence>
<feature type="domain" description="TRAM" evidence="7">
    <location>
        <begin position="1"/>
        <end position="60"/>
    </location>
</feature>
<dbReference type="Gene3D" id="3.40.50.150">
    <property type="entry name" value="Vaccinia Virus protein VP39"/>
    <property type="match status" value="2"/>
</dbReference>
<feature type="binding site" evidence="4">
    <location>
        <position position="255"/>
    </location>
    <ligand>
        <name>S-adenosyl-L-methionine</name>
        <dbReference type="ChEBI" id="CHEBI:59789"/>
    </ligand>
</feature>
<dbReference type="Gene3D" id="2.40.50.1070">
    <property type="match status" value="1"/>
</dbReference>
<dbReference type="PROSITE" id="PS01230">
    <property type="entry name" value="TRMA_1"/>
    <property type="match status" value="1"/>
</dbReference>
<feature type="active site" evidence="5">
    <location>
        <position position="402"/>
    </location>
</feature>
<dbReference type="GO" id="GO:0070475">
    <property type="term" value="P:rRNA base methylation"/>
    <property type="evidence" value="ECO:0007669"/>
    <property type="project" value="TreeGrafter"/>
</dbReference>
<evidence type="ECO:0000256" key="3">
    <source>
        <dbReference type="ARBA" id="ARBA00022691"/>
    </source>
</evidence>
<dbReference type="OrthoDB" id="9804590at2"/>
<dbReference type="RefSeq" id="WP_132198620.1">
    <property type="nucleotide sequence ID" value="NZ_SMKY01000075.1"/>
</dbReference>
<dbReference type="AlphaFoldDB" id="A0A4R5B9A1"/>
<comment type="similarity">
    <text evidence="4">Belongs to the class I-like SAM-binding methyltransferase superfamily. RNA M5U methyltransferase family.</text>
</comment>
<dbReference type="GO" id="GO:0070041">
    <property type="term" value="F:rRNA (uridine-C5-)-methyltransferase activity"/>
    <property type="evidence" value="ECO:0007669"/>
    <property type="project" value="TreeGrafter"/>
</dbReference>
<dbReference type="InterPro" id="IPR029063">
    <property type="entry name" value="SAM-dependent_MTases_sf"/>
</dbReference>
<organism evidence="8 9">
    <name type="scientific">Actinomadura darangshiensis</name>
    <dbReference type="NCBI Taxonomy" id="705336"/>
    <lineage>
        <taxon>Bacteria</taxon>
        <taxon>Bacillati</taxon>
        <taxon>Actinomycetota</taxon>
        <taxon>Actinomycetes</taxon>
        <taxon>Streptosporangiales</taxon>
        <taxon>Thermomonosporaceae</taxon>
        <taxon>Actinomadura</taxon>
    </lineage>
</organism>
<comment type="caution">
    <text evidence="8">The sequence shown here is derived from an EMBL/GenBank/DDBJ whole genome shotgun (WGS) entry which is preliminary data.</text>
</comment>
<feature type="binding site" evidence="4">
    <location>
        <position position="308"/>
    </location>
    <ligand>
        <name>S-adenosyl-L-methionine</name>
        <dbReference type="ChEBI" id="CHEBI:59789"/>
    </ligand>
</feature>
<gene>
    <name evidence="8" type="ORF">E1293_18255</name>
</gene>
<dbReference type="Gene3D" id="2.40.50.140">
    <property type="entry name" value="Nucleic acid-binding proteins"/>
    <property type="match status" value="1"/>
</dbReference>
<keyword evidence="2 4" id="KW-0808">Transferase</keyword>
<dbReference type="InterPro" id="IPR012340">
    <property type="entry name" value="NA-bd_OB-fold"/>
</dbReference>
<keyword evidence="3 4" id="KW-0949">S-adenosyl-L-methionine</keyword>
<evidence type="ECO:0000256" key="1">
    <source>
        <dbReference type="ARBA" id="ARBA00022603"/>
    </source>
</evidence>
<reference evidence="8 9" key="1">
    <citation type="submission" date="2019-03" db="EMBL/GenBank/DDBJ databases">
        <title>Draft genome sequences of novel Actinobacteria.</title>
        <authorList>
            <person name="Sahin N."/>
            <person name="Ay H."/>
            <person name="Saygin H."/>
        </authorList>
    </citation>
    <scope>NUCLEOTIDE SEQUENCE [LARGE SCALE GENOMIC DNA]</scope>
    <source>
        <strain evidence="8 9">DSM 45941</strain>
    </source>
</reference>
<protein>
    <submittedName>
        <fullName evidence="8">Class I SAM-dependent RNA methyltransferase</fullName>
    </submittedName>
</protein>
<dbReference type="EMBL" id="SMKY01000075">
    <property type="protein sequence ID" value="TDD81619.1"/>
    <property type="molecule type" value="Genomic_DNA"/>
</dbReference>
<evidence type="ECO:0000259" key="7">
    <source>
        <dbReference type="PROSITE" id="PS50926"/>
    </source>
</evidence>
<dbReference type="Pfam" id="PF01938">
    <property type="entry name" value="TRAM"/>
    <property type="match status" value="1"/>
</dbReference>
<keyword evidence="1 4" id="KW-0489">Methyltransferase</keyword>